<dbReference type="AlphaFoldDB" id="A0A0A9YRX5"/>
<reference evidence="2" key="1">
    <citation type="journal article" date="2014" name="PLoS ONE">
        <title>Transcriptome-Based Identification of ABC Transporters in the Western Tarnished Plant Bug Lygus hesperus.</title>
        <authorList>
            <person name="Hull J.J."/>
            <person name="Chaney K."/>
            <person name="Geib S.M."/>
            <person name="Fabrick J.A."/>
            <person name="Brent C.S."/>
            <person name="Walsh D."/>
            <person name="Lavine L.C."/>
        </authorList>
    </citation>
    <scope>NUCLEOTIDE SEQUENCE</scope>
</reference>
<feature type="repeat" description="ANK" evidence="1">
    <location>
        <begin position="3"/>
        <end position="35"/>
    </location>
</feature>
<feature type="non-terminal residue" evidence="2">
    <location>
        <position position="1"/>
    </location>
</feature>
<dbReference type="PROSITE" id="PS50297">
    <property type="entry name" value="ANK_REP_REGION"/>
    <property type="match status" value="1"/>
</dbReference>
<evidence type="ECO:0000256" key="1">
    <source>
        <dbReference type="PROSITE-ProRule" id="PRU00023"/>
    </source>
</evidence>
<sequence length="237" mass="27034">DPSGITALHLSAVSMSSDRCRLLLNAGAYIDSRVFDLLAVDLAFLFMNIPAAAILKLSGDMFKSALRGDLSQLEKYLSRGAIVNCQRSDEGTLLMSMTDVPFTLYVILILRYEPDYQIKDRKGLTALHHAVKHKNYLTLVMFLKKWGIDELFTDGDHNIDKLIRICEESTVDDWMMEGEMLAVLEAWKTVYEQTGKEALEKLINSHFYDYIGFASVMFKFGWRKALQFFRQSGTSLY</sequence>
<name>A0A0A9YRX5_LYGHE</name>
<gene>
    <name evidence="2" type="primary">akr-1</name>
    <name evidence="2" type="ORF">CM83_99452</name>
</gene>
<keyword evidence="1" id="KW-0040">ANK repeat</keyword>
<dbReference type="EMBL" id="GBHO01009223">
    <property type="protein sequence ID" value="JAG34381.1"/>
    <property type="molecule type" value="Transcribed_RNA"/>
</dbReference>
<protein>
    <submittedName>
        <fullName evidence="2">Palmitoyltransferase AKR1</fullName>
    </submittedName>
</protein>
<dbReference type="Pfam" id="PF00023">
    <property type="entry name" value="Ank"/>
    <property type="match status" value="1"/>
</dbReference>
<accession>A0A0A9YRX5</accession>
<evidence type="ECO:0000313" key="2">
    <source>
        <dbReference type="EMBL" id="JAG34381.1"/>
    </source>
</evidence>
<dbReference type="GO" id="GO:0016740">
    <property type="term" value="F:transferase activity"/>
    <property type="evidence" value="ECO:0007669"/>
    <property type="project" value="UniProtKB-KW"/>
</dbReference>
<dbReference type="Gene3D" id="1.25.40.20">
    <property type="entry name" value="Ankyrin repeat-containing domain"/>
    <property type="match status" value="1"/>
</dbReference>
<dbReference type="SUPFAM" id="SSF48403">
    <property type="entry name" value="Ankyrin repeat"/>
    <property type="match status" value="1"/>
</dbReference>
<dbReference type="InterPro" id="IPR002110">
    <property type="entry name" value="Ankyrin_rpt"/>
</dbReference>
<keyword evidence="2" id="KW-0808">Transferase</keyword>
<organism evidence="2">
    <name type="scientific">Lygus hesperus</name>
    <name type="common">Western plant bug</name>
    <dbReference type="NCBI Taxonomy" id="30085"/>
    <lineage>
        <taxon>Eukaryota</taxon>
        <taxon>Metazoa</taxon>
        <taxon>Ecdysozoa</taxon>
        <taxon>Arthropoda</taxon>
        <taxon>Hexapoda</taxon>
        <taxon>Insecta</taxon>
        <taxon>Pterygota</taxon>
        <taxon>Neoptera</taxon>
        <taxon>Paraneoptera</taxon>
        <taxon>Hemiptera</taxon>
        <taxon>Heteroptera</taxon>
        <taxon>Panheteroptera</taxon>
        <taxon>Cimicomorpha</taxon>
        <taxon>Miridae</taxon>
        <taxon>Mirini</taxon>
        <taxon>Lygus</taxon>
    </lineage>
</organism>
<proteinExistence type="predicted"/>
<dbReference type="PROSITE" id="PS50088">
    <property type="entry name" value="ANK_REPEAT"/>
    <property type="match status" value="1"/>
</dbReference>
<reference evidence="2" key="2">
    <citation type="submission" date="2014-07" db="EMBL/GenBank/DDBJ databases">
        <authorList>
            <person name="Hull J."/>
        </authorList>
    </citation>
    <scope>NUCLEOTIDE SEQUENCE</scope>
</reference>
<dbReference type="InterPro" id="IPR036770">
    <property type="entry name" value="Ankyrin_rpt-contain_sf"/>
</dbReference>